<dbReference type="AlphaFoldDB" id="A0A518DZA2"/>
<dbReference type="InterPro" id="IPR053832">
    <property type="entry name" value="DUF6924"/>
</dbReference>
<sequence length="106" mass="11611">MRLSVERLRPWAAGCDTVREPSGRTFEDSAAARIASISDPACDVLTVEQFMTLFRKKACRHAMLLVDKIALVDPQMPALAVSARPRLSDRNVPFAWIISPGGIAVC</sequence>
<dbReference type="Proteomes" id="UP000317648">
    <property type="component" value="Chromosome"/>
</dbReference>
<feature type="domain" description="DUF6924" evidence="1">
    <location>
        <begin position="9"/>
        <end position="85"/>
    </location>
</feature>
<gene>
    <name evidence="2" type="ORF">Pla8534_49760</name>
</gene>
<dbReference type="EMBL" id="CP036433">
    <property type="protein sequence ID" value="QDU97131.1"/>
    <property type="molecule type" value="Genomic_DNA"/>
</dbReference>
<dbReference type="RefSeq" id="WP_145055921.1">
    <property type="nucleotide sequence ID" value="NZ_CP036433.1"/>
</dbReference>
<dbReference type="KEGG" id="lcre:Pla8534_49760"/>
<name>A0A518DZA2_9BACT</name>
<accession>A0A518DZA2</accession>
<organism evidence="2 3">
    <name type="scientific">Lignipirellula cremea</name>
    <dbReference type="NCBI Taxonomy" id="2528010"/>
    <lineage>
        <taxon>Bacteria</taxon>
        <taxon>Pseudomonadati</taxon>
        <taxon>Planctomycetota</taxon>
        <taxon>Planctomycetia</taxon>
        <taxon>Pirellulales</taxon>
        <taxon>Pirellulaceae</taxon>
        <taxon>Lignipirellula</taxon>
    </lineage>
</organism>
<evidence type="ECO:0000259" key="1">
    <source>
        <dbReference type="Pfam" id="PF21962"/>
    </source>
</evidence>
<proteinExistence type="predicted"/>
<keyword evidence="3" id="KW-1185">Reference proteome</keyword>
<evidence type="ECO:0000313" key="2">
    <source>
        <dbReference type="EMBL" id="QDU97131.1"/>
    </source>
</evidence>
<dbReference type="Pfam" id="PF21962">
    <property type="entry name" value="DUF6924"/>
    <property type="match status" value="1"/>
</dbReference>
<protein>
    <recommendedName>
        <fullName evidence="1">DUF6924 domain-containing protein</fullName>
    </recommendedName>
</protein>
<evidence type="ECO:0000313" key="3">
    <source>
        <dbReference type="Proteomes" id="UP000317648"/>
    </source>
</evidence>
<reference evidence="2 3" key="1">
    <citation type="submission" date="2019-02" db="EMBL/GenBank/DDBJ databases">
        <title>Deep-cultivation of Planctomycetes and their phenomic and genomic characterization uncovers novel biology.</title>
        <authorList>
            <person name="Wiegand S."/>
            <person name="Jogler M."/>
            <person name="Boedeker C."/>
            <person name="Pinto D."/>
            <person name="Vollmers J."/>
            <person name="Rivas-Marin E."/>
            <person name="Kohn T."/>
            <person name="Peeters S.H."/>
            <person name="Heuer A."/>
            <person name="Rast P."/>
            <person name="Oberbeckmann S."/>
            <person name="Bunk B."/>
            <person name="Jeske O."/>
            <person name="Meyerdierks A."/>
            <person name="Storesund J.E."/>
            <person name="Kallscheuer N."/>
            <person name="Luecker S."/>
            <person name="Lage O.M."/>
            <person name="Pohl T."/>
            <person name="Merkel B.J."/>
            <person name="Hornburger P."/>
            <person name="Mueller R.-W."/>
            <person name="Bruemmer F."/>
            <person name="Labrenz M."/>
            <person name="Spormann A.M."/>
            <person name="Op den Camp H."/>
            <person name="Overmann J."/>
            <person name="Amann R."/>
            <person name="Jetten M.S.M."/>
            <person name="Mascher T."/>
            <person name="Medema M.H."/>
            <person name="Devos D.P."/>
            <person name="Kaster A.-K."/>
            <person name="Ovreas L."/>
            <person name="Rohde M."/>
            <person name="Galperin M.Y."/>
            <person name="Jogler C."/>
        </authorList>
    </citation>
    <scope>NUCLEOTIDE SEQUENCE [LARGE SCALE GENOMIC DNA]</scope>
    <source>
        <strain evidence="2 3">Pla85_3_4</strain>
    </source>
</reference>